<gene>
    <name evidence="2" type="ORF">HGA15_30450</name>
</gene>
<keyword evidence="1" id="KW-0472">Membrane</keyword>
<name>A0A846YRT2_9NOCA</name>
<organism evidence="2 3">
    <name type="scientific">Nocardia flavorosea</name>
    <dbReference type="NCBI Taxonomy" id="53429"/>
    <lineage>
        <taxon>Bacteria</taxon>
        <taxon>Bacillati</taxon>
        <taxon>Actinomycetota</taxon>
        <taxon>Actinomycetes</taxon>
        <taxon>Mycobacteriales</taxon>
        <taxon>Nocardiaceae</taxon>
        <taxon>Nocardia</taxon>
    </lineage>
</organism>
<dbReference type="EMBL" id="JAAXOT010000022">
    <property type="protein sequence ID" value="NKY60381.1"/>
    <property type="molecule type" value="Genomic_DNA"/>
</dbReference>
<evidence type="ECO:0000256" key="1">
    <source>
        <dbReference type="SAM" id="Phobius"/>
    </source>
</evidence>
<dbReference type="Proteomes" id="UP000570678">
    <property type="component" value="Unassembled WGS sequence"/>
</dbReference>
<evidence type="ECO:0000313" key="3">
    <source>
        <dbReference type="Proteomes" id="UP000570678"/>
    </source>
</evidence>
<keyword evidence="1" id="KW-1133">Transmembrane helix</keyword>
<evidence type="ECO:0000313" key="2">
    <source>
        <dbReference type="EMBL" id="NKY60381.1"/>
    </source>
</evidence>
<reference evidence="2 3" key="1">
    <citation type="submission" date="2020-04" db="EMBL/GenBank/DDBJ databases">
        <title>MicrobeNet Type strains.</title>
        <authorList>
            <person name="Nicholson A.C."/>
        </authorList>
    </citation>
    <scope>NUCLEOTIDE SEQUENCE [LARGE SCALE GENOMIC DNA]</scope>
    <source>
        <strain evidence="2 3">JCM 3332</strain>
    </source>
</reference>
<proteinExistence type="predicted"/>
<comment type="caution">
    <text evidence="2">The sequence shown here is derived from an EMBL/GenBank/DDBJ whole genome shotgun (WGS) entry which is preliminary data.</text>
</comment>
<keyword evidence="1" id="KW-0812">Transmembrane</keyword>
<feature type="transmembrane region" description="Helical" evidence="1">
    <location>
        <begin position="43"/>
        <end position="63"/>
    </location>
</feature>
<protein>
    <submittedName>
        <fullName evidence="2">Uncharacterized protein</fullName>
    </submittedName>
</protein>
<accession>A0A846YRT2</accession>
<dbReference type="AlphaFoldDB" id="A0A846YRT2"/>
<keyword evidence="3" id="KW-1185">Reference proteome</keyword>
<sequence>MLGSLKSVFVLAWNTASTSARVLAGIVFAISVLNFATTHYLDGFLLLTIGVLNVACIAWAGMVKARNEAIRELSEENTKLRRDAVSADHSVTINVTDVAEAAKSVQRIANLSKMQHPGR</sequence>
<dbReference type="RefSeq" id="WP_062979940.1">
    <property type="nucleotide sequence ID" value="NZ_JAAXOT010000022.1"/>
</dbReference>